<proteinExistence type="predicted"/>
<evidence type="ECO:0000313" key="1">
    <source>
        <dbReference type="EMBL" id="PMD17147.1"/>
    </source>
</evidence>
<accession>A0A2J6PSY2</accession>
<sequence>MPRIGLRTINHDVDLVTALMLNMTDKSQLATFAGKKIAVLKDKSLLLVPSCAQAGDAVWSFCPGPGHWVLRRIQPENYAQLSPDLLTHFQRVQNSLDAKLPQELADSIPEWSAPWEGHANEPHYKVHHVVKDLLLDTGLVEHANYIGECFPGPFAYNSWAFEFLLFTDTICSALFSRRAQCRSFGLEAVPDRE</sequence>
<name>A0A2J6PSY2_9HELO</name>
<reference evidence="1 2" key="1">
    <citation type="submission" date="2016-05" db="EMBL/GenBank/DDBJ databases">
        <title>A degradative enzymes factory behind the ericoid mycorrhizal symbiosis.</title>
        <authorList>
            <consortium name="DOE Joint Genome Institute"/>
            <person name="Martino E."/>
            <person name="Morin E."/>
            <person name="Grelet G."/>
            <person name="Kuo A."/>
            <person name="Kohler A."/>
            <person name="Daghino S."/>
            <person name="Barry K."/>
            <person name="Choi C."/>
            <person name="Cichocki N."/>
            <person name="Clum A."/>
            <person name="Copeland A."/>
            <person name="Hainaut M."/>
            <person name="Haridas S."/>
            <person name="Labutti K."/>
            <person name="Lindquist E."/>
            <person name="Lipzen A."/>
            <person name="Khouja H.-R."/>
            <person name="Murat C."/>
            <person name="Ohm R."/>
            <person name="Olson A."/>
            <person name="Spatafora J."/>
            <person name="Veneault-Fourrey C."/>
            <person name="Henrissat B."/>
            <person name="Grigoriev I."/>
            <person name="Martin F."/>
            <person name="Perotto S."/>
        </authorList>
    </citation>
    <scope>NUCLEOTIDE SEQUENCE [LARGE SCALE GENOMIC DNA]</scope>
    <source>
        <strain evidence="1 2">UAMH 7357</strain>
    </source>
</reference>
<dbReference type="EMBL" id="KZ613501">
    <property type="protein sequence ID" value="PMD17147.1"/>
    <property type="molecule type" value="Genomic_DNA"/>
</dbReference>
<organism evidence="1 2">
    <name type="scientific">Hyaloscypha hepaticicola</name>
    <dbReference type="NCBI Taxonomy" id="2082293"/>
    <lineage>
        <taxon>Eukaryota</taxon>
        <taxon>Fungi</taxon>
        <taxon>Dikarya</taxon>
        <taxon>Ascomycota</taxon>
        <taxon>Pezizomycotina</taxon>
        <taxon>Leotiomycetes</taxon>
        <taxon>Helotiales</taxon>
        <taxon>Hyaloscyphaceae</taxon>
        <taxon>Hyaloscypha</taxon>
    </lineage>
</organism>
<keyword evidence="2" id="KW-1185">Reference proteome</keyword>
<gene>
    <name evidence="1" type="ORF">NA56DRAFT_708027</name>
</gene>
<protein>
    <submittedName>
        <fullName evidence="1">Uncharacterized protein</fullName>
    </submittedName>
</protein>
<dbReference type="AlphaFoldDB" id="A0A2J6PSY2"/>
<dbReference type="Proteomes" id="UP000235672">
    <property type="component" value="Unassembled WGS sequence"/>
</dbReference>
<evidence type="ECO:0000313" key="2">
    <source>
        <dbReference type="Proteomes" id="UP000235672"/>
    </source>
</evidence>